<keyword evidence="2" id="KW-0472">Membrane</keyword>
<feature type="region of interest" description="Disordered" evidence="1">
    <location>
        <begin position="122"/>
        <end position="162"/>
    </location>
</feature>
<evidence type="ECO:0000313" key="4">
    <source>
        <dbReference type="Proteomes" id="UP000240883"/>
    </source>
</evidence>
<feature type="transmembrane region" description="Helical" evidence="2">
    <location>
        <begin position="80"/>
        <end position="100"/>
    </location>
</feature>
<evidence type="ECO:0000313" key="3">
    <source>
        <dbReference type="EMBL" id="PSN64533.1"/>
    </source>
</evidence>
<reference evidence="3 4" key="1">
    <citation type="journal article" date="2018" name="Front. Microbiol.">
        <title>Genome-Wide Analysis of Corynespora cassiicola Leaf Fall Disease Putative Effectors.</title>
        <authorList>
            <person name="Lopez D."/>
            <person name="Ribeiro S."/>
            <person name="Label P."/>
            <person name="Fumanal B."/>
            <person name="Venisse J.S."/>
            <person name="Kohler A."/>
            <person name="de Oliveira R.R."/>
            <person name="Labutti K."/>
            <person name="Lipzen A."/>
            <person name="Lail K."/>
            <person name="Bauer D."/>
            <person name="Ohm R.A."/>
            <person name="Barry K.W."/>
            <person name="Spatafora J."/>
            <person name="Grigoriev I.V."/>
            <person name="Martin F.M."/>
            <person name="Pujade-Renaud V."/>
        </authorList>
    </citation>
    <scope>NUCLEOTIDE SEQUENCE [LARGE SCALE GENOMIC DNA]</scope>
    <source>
        <strain evidence="3 4">Philippines</strain>
    </source>
</reference>
<dbReference type="OrthoDB" id="5423884at2759"/>
<sequence>MPALPHLNRDAAAAAAVAAHLDSLVAPRNPSLTASHAPAIDHLEHSLGARAGRSPFEKRVDIAPGYIPTYYNFSGPAPGTVVGIVLGSVAGFLLLVWLLFSLTQMSGGNAAIAGEEEIVVRRPRRGSHSGRSRRSTRTEVREYSRSPRRSGGGRSTVIVEERRPPRARSVLVEDRRVPGDDVVEVIEERDDYRSRRGGRGYRH</sequence>
<gene>
    <name evidence="3" type="ORF">BS50DRAFT_76662</name>
</gene>
<keyword evidence="2" id="KW-0812">Transmembrane</keyword>
<dbReference type="AlphaFoldDB" id="A0A2T2NGG5"/>
<organism evidence="3 4">
    <name type="scientific">Corynespora cassiicola Philippines</name>
    <dbReference type="NCBI Taxonomy" id="1448308"/>
    <lineage>
        <taxon>Eukaryota</taxon>
        <taxon>Fungi</taxon>
        <taxon>Dikarya</taxon>
        <taxon>Ascomycota</taxon>
        <taxon>Pezizomycotina</taxon>
        <taxon>Dothideomycetes</taxon>
        <taxon>Pleosporomycetidae</taxon>
        <taxon>Pleosporales</taxon>
        <taxon>Corynesporascaceae</taxon>
        <taxon>Corynespora</taxon>
    </lineage>
</organism>
<dbReference type="EMBL" id="KZ678138">
    <property type="protein sequence ID" value="PSN64533.1"/>
    <property type="molecule type" value="Genomic_DNA"/>
</dbReference>
<proteinExistence type="predicted"/>
<feature type="compositionally biased region" description="Basic and acidic residues" evidence="1">
    <location>
        <begin position="136"/>
        <end position="145"/>
    </location>
</feature>
<evidence type="ECO:0000256" key="2">
    <source>
        <dbReference type="SAM" id="Phobius"/>
    </source>
</evidence>
<protein>
    <submittedName>
        <fullName evidence="3">Uncharacterized protein</fullName>
    </submittedName>
</protein>
<keyword evidence="2" id="KW-1133">Transmembrane helix</keyword>
<dbReference type="Proteomes" id="UP000240883">
    <property type="component" value="Unassembled WGS sequence"/>
</dbReference>
<feature type="compositionally biased region" description="Basic residues" evidence="1">
    <location>
        <begin position="122"/>
        <end position="135"/>
    </location>
</feature>
<evidence type="ECO:0000256" key="1">
    <source>
        <dbReference type="SAM" id="MobiDB-lite"/>
    </source>
</evidence>
<keyword evidence="4" id="KW-1185">Reference proteome</keyword>
<accession>A0A2T2NGG5</accession>
<name>A0A2T2NGG5_CORCC</name>